<dbReference type="AlphaFoldDB" id="A0A0A8YDQ2"/>
<protein>
    <submittedName>
        <fullName evidence="1">Uncharacterized protein</fullName>
    </submittedName>
</protein>
<organism evidence="1">
    <name type="scientific">Arundo donax</name>
    <name type="common">Giant reed</name>
    <name type="synonym">Donax arundinaceus</name>
    <dbReference type="NCBI Taxonomy" id="35708"/>
    <lineage>
        <taxon>Eukaryota</taxon>
        <taxon>Viridiplantae</taxon>
        <taxon>Streptophyta</taxon>
        <taxon>Embryophyta</taxon>
        <taxon>Tracheophyta</taxon>
        <taxon>Spermatophyta</taxon>
        <taxon>Magnoliopsida</taxon>
        <taxon>Liliopsida</taxon>
        <taxon>Poales</taxon>
        <taxon>Poaceae</taxon>
        <taxon>PACMAD clade</taxon>
        <taxon>Arundinoideae</taxon>
        <taxon>Arundineae</taxon>
        <taxon>Arundo</taxon>
    </lineage>
</organism>
<proteinExistence type="predicted"/>
<reference evidence="1" key="1">
    <citation type="submission" date="2014-09" db="EMBL/GenBank/DDBJ databases">
        <authorList>
            <person name="Magalhaes I.L.F."/>
            <person name="Oliveira U."/>
            <person name="Santos F.R."/>
            <person name="Vidigal T.H.D.A."/>
            <person name="Brescovit A.D."/>
            <person name="Santos A.J."/>
        </authorList>
    </citation>
    <scope>NUCLEOTIDE SEQUENCE</scope>
    <source>
        <tissue evidence="1">Shoot tissue taken approximately 20 cm above the soil surface</tissue>
    </source>
</reference>
<evidence type="ECO:0000313" key="1">
    <source>
        <dbReference type="EMBL" id="JAD24184.1"/>
    </source>
</evidence>
<accession>A0A0A8YDQ2</accession>
<name>A0A0A8YDQ2_ARUDO</name>
<dbReference type="EMBL" id="GBRH01273711">
    <property type="protein sequence ID" value="JAD24184.1"/>
    <property type="molecule type" value="Transcribed_RNA"/>
</dbReference>
<reference evidence="1" key="2">
    <citation type="journal article" date="2015" name="Data Brief">
        <title>Shoot transcriptome of the giant reed, Arundo donax.</title>
        <authorList>
            <person name="Barrero R.A."/>
            <person name="Guerrero F.D."/>
            <person name="Moolhuijzen P."/>
            <person name="Goolsby J.A."/>
            <person name="Tidwell J."/>
            <person name="Bellgard S.E."/>
            <person name="Bellgard M.I."/>
        </authorList>
    </citation>
    <scope>NUCLEOTIDE SEQUENCE</scope>
    <source>
        <tissue evidence="1">Shoot tissue taken approximately 20 cm above the soil surface</tissue>
    </source>
</reference>
<sequence>MKTSGMETPNQRKTSTNIVVNGTVPEDFSPQRSALRTKNIMNTTPGNITAVLMVIIFHSEPLNIL</sequence>